<evidence type="ECO:0000256" key="1">
    <source>
        <dbReference type="ARBA" id="ARBA00004651"/>
    </source>
</evidence>
<sequence length="419" mass="42601">MTVSPKLELSARPTEQPATTTPIPAASVAGGLALVVGVVLAAANLRPAVTSLAAVLSEVRDALGVSAAWTSAVTAIPTLCFGLVGMLAPWLSRRYGPRPVITGALALIALGLVGRVLDGPFVLVAGTFLACAAIAVCNVLIPVVVKDSFPAGKVGAITGAYSAALSAGGAIAAAFTAPLEEVVGGWRSAVGMWALLAVLALATWLLAGRSTAPARAVAVAEEAEEDAAPRRSLLRSPLAWAVTVFFGFQSLVAYTVMGWLPEILREMAGVTPTTAGQLLAIVMVLGVPVSMIVPPLAARARSQSVWAMSMALTGFAGFAGLLLAPTVATGLWILLIGIGMGVFPLALTLITLRARTSQETAQLSAMAQSLGYLIAAAGPFAVGLLHGLTGGWELSLVLVLVVLAAQVVLGHVAGRPRYV</sequence>
<protein>
    <submittedName>
        <fullName evidence="8">CynX/NimT family MFS transporter</fullName>
    </submittedName>
</protein>
<feature type="domain" description="Major facilitator superfamily (MFS) profile" evidence="7">
    <location>
        <begin position="30"/>
        <end position="417"/>
    </location>
</feature>
<dbReference type="PANTHER" id="PTHR23523:SF2">
    <property type="entry name" value="2-NITROIMIDAZOLE TRANSPORTER"/>
    <property type="match status" value="1"/>
</dbReference>
<feature type="transmembrane region" description="Helical" evidence="6">
    <location>
        <begin position="330"/>
        <end position="350"/>
    </location>
</feature>
<feature type="transmembrane region" description="Helical" evidence="6">
    <location>
        <begin position="305"/>
        <end position="324"/>
    </location>
</feature>
<dbReference type="EMBL" id="JBHLZU010000026">
    <property type="protein sequence ID" value="MFB9908132.1"/>
    <property type="molecule type" value="Genomic_DNA"/>
</dbReference>
<feature type="transmembrane region" description="Helical" evidence="6">
    <location>
        <begin position="123"/>
        <end position="145"/>
    </location>
</feature>
<dbReference type="InterPro" id="IPR052524">
    <property type="entry name" value="MFS_Cyanate_Porter"/>
</dbReference>
<evidence type="ECO:0000313" key="8">
    <source>
        <dbReference type="EMBL" id="MFB9908132.1"/>
    </source>
</evidence>
<dbReference type="PANTHER" id="PTHR23523">
    <property type="match status" value="1"/>
</dbReference>
<evidence type="ECO:0000256" key="6">
    <source>
        <dbReference type="SAM" id="Phobius"/>
    </source>
</evidence>
<feature type="transmembrane region" description="Helical" evidence="6">
    <location>
        <begin position="238"/>
        <end position="257"/>
    </location>
</feature>
<evidence type="ECO:0000256" key="5">
    <source>
        <dbReference type="SAM" id="MobiDB-lite"/>
    </source>
</evidence>
<feature type="transmembrane region" description="Helical" evidence="6">
    <location>
        <begin position="21"/>
        <end position="43"/>
    </location>
</feature>
<feature type="transmembrane region" description="Helical" evidence="6">
    <location>
        <begin position="189"/>
        <end position="207"/>
    </location>
</feature>
<dbReference type="InterPro" id="IPR011701">
    <property type="entry name" value="MFS"/>
</dbReference>
<name>A0ABV6A4N3_9PSEU</name>
<organism evidence="8 9">
    <name type="scientific">Allokutzneria oryzae</name>
    <dbReference type="NCBI Taxonomy" id="1378989"/>
    <lineage>
        <taxon>Bacteria</taxon>
        <taxon>Bacillati</taxon>
        <taxon>Actinomycetota</taxon>
        <taxon>Actinomycetes</taxon>
        <taxon>Pseudonocardiales</taxon>
        <taxon>Pseudonocardiaceae</taxon>
        <taxon>Allokutzneria</taxon>
    </lineage>
</organism>
<keyword evidence="2 6" id="KW-0812">Transmembrane</keyword>
<feature type="transmembrane region" description="Helical" evidence="6">
    <location>
        <begin position="394"/>
        <end position="414"/>
    </location>
</feature>
<dbReference type="Proteomes" id="UP001589693">
    <property type="component" value="Unassembled WGS sequence"/>
</dbReference>
<feature type="region of interest" description="Disordered" evidence="5">
    <location>
        <begin position="1"/>
        <end position="20"/>
    </location>
</feature>
<comment type="caution">
    <text evidence="8">The sequence shown here is derived from an EMBL/GenBank/DDBJ whole genome shotgun (WGS) entry which is preliminary data.</text>
</comment>
<dbReference type="SUPFAM" id="SSF103473">
    <property type="entry name" value="MFS general substrate transporter"/>
    <property type="match status" value="1"/>
</dbReference>
<keyword evidence="3 6" id="KW-1133">Transmembrane helix</keyword>
<proteinExistence type="predicted"/>
<evidence type="ECO:0000256" key="2">
    <source>
        <dbReference type="ARBA" id="ARBA00022692"/>
    </source>
</evidence>
<accession>A0ABV6A4N3</accession>
<evidence type="ECO:0000259" key="7">
    <source>
        <dbReference type="PROSITE" id="PS50850"/>
    </source>
</evidence>
<dbReference type="CDD" id="cd17339">
    <property type="entry name" value="MFS_NIMT_CynX_like"/>
    <property type="match status" value="1"/>
</dbReference>
<evidence type="ECO:0000256" key="4">
    <source>
        <dbReference type="ARBA" id="ARBA00023136"/>
    </source>
</evidence>
<evidence type="ECO:0000313" key="9">
    <source>
        <dbReference type="Proteomes" id="UP001589693"/>
    </source>
</evidence>
<dbReference type="InterPro" id="IPR036259">
    <property type="entry name" value="MFS_trans_sf"/>
</dbReference>
<dbReference type="InterPro" id="IPR020846">
    <property type="entry name" value="MFS_dom"/>
</dbReference>
<reference evidence="8 9" key="1">
    <citation type="submission" date="2024-09" db="EMBL/GenBank/DDBJ databases">
        <authorList>
            <person name="Sun Q."/>
            <person name="Mori K."/>
        </authorList>
    </citation>
    <scope>NUCLEOTIDE SEQUENCE [LARGE SCALE GENOMIC DNA]</scope>
    <source>
        <strain evidence="8 9">TBRC 7907</strain>
    </source>
</reference>
<dbReference type="Pfam" id="PF07690">
    <property type="entry name" value="MFS_1"/>
    <property type="match status" value="1"/>
</dbReference>
<comment type="subcellular location">
    <subcellularLocation>
        <location evidence="1">Cell membrane</location>
        <topology evidence="1">Multi-pass membrane protein</topology>
    </subcellularLocation>
</comment>
<dbReference type="Gene3D" id="1.20.1250.20">
    <property type="entry name" value="MFS general substrate transporter like domains"/>
    <property type="match status" value="1"/>
</dbReference>
<feature type="transmembrane region" description="Helical" evidence="6">
    <location>
        <begin position="157"/>
        <end position="177"/>
    </location>
</feature>
<feature type="transmembrane region" description="Helical" evidence="6">
    <location>
        <begin position="277"/>
        <end position="298"/>
    </location>
</feature>
<feature type="transmembrane region" description="Helical" evidence="6">
    <location>
        <begin position="100"/>
        <end position="117"/>
    </location>
</feature>
<dbReference type="PROSITE" id="PS50850">
    <property type="entry name" value="MFS"/>
    <property type="match status" value="1"/>
</dbReference>
<keyword evidence="4 6" id="KW-0472">Membrane</keyword>
<feature type="transmembrane region" description="Helical" evidence="6">
    <location>
        <begin position="63"/>
        <end position="88"/>
    </location>
</feature>
<evidence type="ECO:0000256" key="3">
    <source>
        <dbReference type="ARBA" id="ARBA00022989"/>
    </source>
</evidence>
<gene>
    <name evidence="8" type="ORF">ACFFQA_29725</name>
</gene>
<dbReference type="RefSeq" id="WP_377859486.1">
    <property type="nucleotide sequence ID" value="NZ_JBHLZU010000026.1"/>
</dbReference>
<keyword evidence="9" id="KW-1185">Reference proteome</keyword>
<feature type="transmembrane region" description="Helical" evidence="6">
    <location>
        <begin position="370"/>
        <end position="388"/>
    </location>
</feature>